<reference evidence="5 6" key="1">
    <citation type="submission" date="2023-03" db="EMBL/GenBank/DDBJ databases">
        <title>Bacillus Genome Sequencing.</title>
        <authorList>
            <person name="Dunlap C."/>
        </authorList>
    </citation>
    <scope>NUCLEOTIDE SEQUENCE [LARGE SCALE GENOMIC DNA]</scope>
    <source>
        <strain evidence="5 6">BD-533</strain>
    </source>
</reference>
<dbReference type="EMBL" id="JARLKY010000133">
    <property type="protein sequence ID" value="MEC0232547.1"/>
    <property type="molecule type" value="Genomic_DNA"/>
</dbReference>
<dbReference type="SUPFAM" id="SSF53822">
    <property type="entry name" value="Periplasmic binding protein-like I"/>
    <property type="match status" value="1"/>
</dbReference>
<dbReference type="PROSITE" id="PS50932">
    <property type="entry name" value="HTH_LACI_2"/>
    <property type="match status" value="1"/>
</dbReference>
<dbReference type="CDD" id="cd06267">
    <property type="entry name" value="PBP1_LacI_sugar_binding-like"/>
    <property type="match status" value="1"/>
</dbReference>
<evidence type="ECO:0000259" key="4">
    <source>
        <dbReference type="PROSITE" id="PS50932"/>
    </source>
</evidence>
<protein>
    <submittedName>
        <fullName evidence="5">LacI family DNA-binding transcriptional regulator</fullName>
    </submittedName>
</protein>
<dbReference type="Gene3D" id="3.40.50.2300">
    <property type="match status" value="2"/>
</dbReference>
<feature type="domain" description="HTH lacI-type" evidence="4">
    <location>
        <begin position="22"/>
        <end position="76"/>
    </location>
</feature>
<dbReference type="SUPFAM" id="SSF47413">
    <property type="entry name" value="lambda repressor-like DNA-binding domains"/>
    <property type="match status" value="1"/>
</dbReference>
<dbReference type="Pfam" id="PF00356">
    <property type="entry name" value="LacI"/>
    <property type="match status" value="1"/>
</dbReference>
<dbReference type="CDD" id="cd01392">
    <property type="entry name" value="HTH_LacI"/>
    <property type="match status" value="1"/>
</dbReference>
<evidence type="ECO:0000256" key="3">
    <source>
        <dbReference type="ARBA" id="ARBA00023163"/>
    </source>
</evidence>
<evidence type="ECO:0000256" key="1">
    <source>
        <dbReference type="ARBA" id="ARBA00023015"/>
    </source>
</evidence>
<comment type="caution">
    <text evidence="5">The sequence shown here is derived from an EMBL/GenBank/DDBJ whole genome shotgun (WGS) entry which is preliminary data.</text>
</comment>
<dbReference type="Pfam" id="PF13377">
    <property type="entry name" value="Peripla_BP_3"/>
    <property type="match status" value="1"/>
</dbReference>
<proteinExistence type="predicted"/>
<dbReference type="PRINTS" id="PR00036">
    <property type="entry name" value="HTHLACI"/>
</dbReference>
<keyword evidence="1" id="KW-0805">Transcription regulation</keyword>
<evidence type="ECO:0000313" key="5">
    <source>
        <dbReference type="EMBL" id="MEC0232547.1"/>
    </source>
</evidence>
<keyword evidence="6" id="KW-1185">Reference proteome</keyword>
<dbReference type="PANTHER" id="PTHR30146:SF109">
    <property type="entry name" value="HTH-TYPE TRANSCRIPTIONAL REGULATOR GALS"/>
    <property type="match status" value="1"/>
</dbReference>
<dbReference type="InterPro" id="IPR000843">
    <property type="entry name" value="HTH_LacI"/>
</dbReference>
<dbReference type="InterPro" id="IPR046335">
    <property type="entry name" value="LacI/GalR-like_sensor"/>
</dbReference>
<dbReference type="GO" id="GO:0003677">
    <property type="term" value="F:DNA binding"/>
    <property type="evidence" value="ECO:0007669"/>
    <property type="project" value="UniProtKB-KW"/>
</dbReference>
<keyword evidence="3" id="KW-0804">Transcription</keyword>
<evidence type="ECO:0000313" key="6">
    <source>
        <dbReference type="Proteomes" id="UP001338137"/>
    </source>
</evidence>
<evidence type="ECO:0000256" key="2">
    <source>
        <dbReference type="ARBA" id="ARBA00023125"/>
    </source>
</evidence>
<dbReference type="InterPro" id="IPR028082">
    <property type="entry name" value="Peripla_BP_I"/>
</dbReference>
<dbReference type="Gene3D" id="1.10.260.40">
    <property type="entry name" value="lambda repressor-like DNA-binding domains"/>
    <property type="match status" value="1"/>
</dbReference>
<sequence length="358" mass="40667">MRIFFRINNLFLREGKRKIAMLKLKDIAEIANVSVTTVSRVLNNKGNFSEETKQRVLDVVKEYLYTPGTTLQKMSNISYTIGVFIPNQNDFIDDDPSSSVDLNNLKEELESLGHKLVLTTNTGEIDRSSMSYKMIQDKMIDAAIIFAPFTNDELVDELINHHIPYFVTNGRNMEKDWNYIDYNNYSGATNAIQYLYGLGHRNIGIIAGPADHLVNMNRMQGCIDAFNNLDLQILDEQISYGSFSLTHGYEAAKAMLSGDSKITAFFCFDDIIAFGAMKAIFESNLKIPDDISIVGFDDLKLSEFMIPPLTTVRRFKYDINQLIVKLLIDLIGNKYIEKVHISLKTELIERSSCKKITS</sequence>
<organism evidence="5 6">
    <name type="scientific">Paenibacillus alba</name>
    <dbReference type="NCBI Taxonomy" id="1197127"/>
    <lineage>
        <taxon>Bacteria</taxon>
        <taxon>Bacillati</taxon>
        <taxon>Bacillota</taxon>
        <taxon>Bacilli</taxon>
        <taxon>Bacillales</taxon>
        <taxon>Paenibacillaceae</taxon>
        <taxon>Paenibacillus</taxon>
    </lineage>
</organism>
<dbReference type="RefSeq" id="WP_326076744.1">
    <property type="nucleotide sequence ID" value="NZ_JARLKY010000133.1"/>
</dbReference>
<name>A0ABU6GEE2_9BACL</name>
<dbReference type="SMART" id="SM00354">
    <property type="entry name" value="HTH_LACI"/>
    <property type="match status" value="1"/>
</dbReference>
<dbReference type="Proteomes" id="UP001338137">
    <property type="component" value="Unassembled WGS sequence"/>
</dbReference>
<dbReference type="PANTHER" id="PTHR30146">
    <property type="entry name" value="LACI-RELATED TRANSCRIPTIONAL REPRESSOR"/>
    <property type="match status" value="1"/>
</dbReference>
<dbReference type="PROSITE" id="PS00356">
    <property type="entry name" value="HTH_LACI_1"/>
    <property type="match status" value="1"/>
</dbReference>
<gene>
    <name evidence="5" type="ORF">P4I72_36145</name>
</gene>
<keyword evidence="2 5" id="KW-0238">DNA-binding</keyword>
<accession>A0ABU6GEE2</accession>
<dbReference type="InterPro" id="IPR010982">
    <property type="entry name" value="Lambda_DNA-bd_dom_sf"/>
</dbReference>